<comment type="caution">
    <text evidence="2">The sequence shown here is derived from an EMBL/GenBank/DDBJ whole genome shotgun (WGS) entry which is preliminary data.</text>
</comment>
<sequence length="122" mass="13210">MKRDGTFSIQVLGDKDIVIHQSDSASYERLYEDDTVSDLAKYALTGECSDLLLATAGLPTTPQPKSVNELRPNGSKGRPTSNNPSKTDFASLVTQMMSQKLSIVEEQANDSNASVAADTREK</sequence>
<dbReference type="Proteomes" id="UP000593567">
    <property type="component" value="Unassembled WGS sequence"/>
</dbReference>
<gene>
    <name evidence="2" type="ORF">EB796_017334</name>
</gene>
<evidence type="ECO:0000313" key="3">
    <source>
        <dbReference type="Proteomes" id="UP000593567"/>
    </source>
</evidence>
<evidence type="ECO:0000256" key="1">
    <source>
        <dbReference type="SAM" id="MobiDB-lite"/>
    </source>
</evidence>
<name>A0A7J7JER9_BUGNE</name>
<dbReference type="AlphaFoldDB" id="A0A7J7JER9"/>
<proteinExistence type="predicted"/>
<organism evidence="2 3">
    <name type="scientific">Bugula neritina</name>
    <name type="common">Brown bryozoan</name>
    <name type="synonym">Sertularia neritina</name>
    <dbReference type="NCBI Taxonomy" id="10212"/>
    <lineage>
        <taxon>Eukaryota</taxon>
        <taxon>Metazoa</taxon>
        <taxon>Spiralia</taxon>
        <taxon>Lophotrochozoa</taxon>
        <taxon>Bryozoa</taxon>
        <taxon>Gymnolaemata</taxon>
        <taxon>Cheilostomatida</taxon>
        <taxon>Flustrina</taxon>
        <taxon>Buguloidea</taxon>
        <taxon>Bugulidae</taxon>
        <taxon>Bugula</taxon>
    </lineage>
</organism>
<dbReference type="EMBL" id="VXIV02002587">
    <property type="protein sequence ID" value="KAF6024333.1"/>
    <property type="molecule type" value="Genomic_DNA"/>
</dbReference>
<protein>
    <submittedName>
        <fullName evidence="2">Uncharacterized protein</fullName>
    </submittedName>
</protein>
<keyword evidence="3" id="KW-1185">Reference proteome</keyword>
<feature type="region of interest" description="Disordered" evidence="1">
    <location>
        <begin position="56"/>
        <end position="88"/>
    </location>
</feature>
<feature type="compositionally biased region" description="Polar residues" evidence="1">
    <location>
        <begin position="78"/>
        <end position="88"/>
    </location>
</feature>
<evidence type="ECO:0000313" key="2">
    <source>
        <dbReference type="EMBL" id="KAF6024333.1"/>
    </source>
</evidence>
<accession>A0A7J7JER9</accession>
<reference evidence="2" key="1">
    <citation type="submission" date="2020-06" db="EMBL/GenBank/DDBJ databases">
        <title>Draft genome of Bugula neritina, a colonial animal packing powerful symbionts and potential medicines.</title>
        <authorList>
            <person name="Rayko M."/>
        </authorList>
    </citation>
    <scope>NUCLEOTIDE SEQUENCE [LARGE SCALE GENOMIC DNA]</scope>
    <source>
        <strain evidence="2">Kwan_BN1</strain>
    </source>
</reference>